<dbReference type="EMBL" id="FQXT01000002">
    <property type="protein sequence ID" value="SHH91876.1"/>
    <property type="molecule type" value="Genomic_DNA"/>
</dbReference>
<dbReference type="GO" id="GO:0000155">
    <property type="term" value="F:phosphorelay sensor kinase activity"/>
    <property type="evidence" value="ECO:0007669"/>
    <property type="project" value="InterPro"/>
</dbReference>
<dbReference type="Gene3D" id="1.10.287.130">
    <property type="match status" value="1"/>
</dbReference>
<proteinExistence type="predicted"/>
<dbReference type="InterPro" id="IPR036097">
    <property type="entry name" value="HisK_dim/P_sf"/>
</dbReference>
<evidence type="ECO:0000313" key="5">
    <source>
        <dbReference type="Proteomes" id="UP000184240"/>
    </source>
</evidence>
<name>A0A1M5WW59_9FLAO</name>
<accession>A0A1M5WW59</accession>
<dbReference type="InterPro" id="IPR003661">
    <property type="entry name" value="HisK_dim/P_dom"/>
</dbReference>
<keyword evidence="6" id="KW-1185">Reference proteome</keyword>
<gene>
    <name evidence="3" type="ORF">DSM01_707</name>
    <name evidence="4" type="ORF">SAMN04487999_1415</name>
</gene>
<evidence type="ECO:0000313" key="3">
    <source>
        <dbReference type="EMBL" id="RXG31561.1"/>
    </source>
</evidence>
<evidence type="ECO:0000256" key="1">
    <source>
        <dbReference type="ARBA" id="ARBA00000085"/>
    </source>
</evidence>
<reference evidence="5" key="2">
    <citation type="submission" date="2016-11" db="EMBL/GenBank/DDBJ databases">
        <authorList>
            <person name="Varghese N."/>
            <person name="Submissions S."/>
        </authorList>
    </citation>
    <scope>NUCLEOTIDE SEQUENCE [LARGE SCALE GENOMIC DNA]</scope>
    <source>
        <strain evidence="5">DSM 19859</strain>
    </source>
</reference>
<reference evidence="3 6" key="3">
    <citation type="submission" date="2018-07" db="EMBL/GenBank/DDBJ databases">
        <title>Leeuwenhoekiella genomics.</title>
        <authorList>
            <person name="Tahon G."/>
            <person name="Willems A."/>
        </authorList>
    </citation>
    <scope>NUCLEOTIDE SEQUENCE [LARGE SCALE GENOMIC DNA]</scope>
    <source>
        <strain evidence="3 6">LMG 24856</strain>
    </source>
</reference>
<dbReference type="STRING" id="573501.SAMN04487999_1415"/>
<dbReference type="AlphaFoldDB" id="A0A1M5WW59"/>
<dbReference type="Proteomes" id="UP000290037">
    <property type="component" value="Unassembled WGS sequence"/>
</dbReference>
<organism evidence="4 5">
    <name type="scientific">Leeuwenhoekiella palythoae</name>
    <dbReference type="NCBI Taxonomy" id="573501"/>
    <lineage>
        <taxon>Bacteria</taxon>
        <taxon>Pseudomonadati</taxon>
        <taxon>Bacteroidota</taxon>
        <taxon>Flavobacteriia</taxon>
        <taxon>Flavobacteriales</taxon>
        <taxon>Flavobacteriaceae</taxon>
        <taxon>Leeuwenhoekiella</taxon>
    </lineage>
</organism>
<sequence length="283" mass="32522">MNLSGAKYRITYEAFSKFSGNLSKVESLEELGKIISRHLKYLFNYKVFKIMILHEQSLAGYTFLPGKTITHTQQQDLEPYERLLLKDKIPFVNSIDSTELPEYLKDVKLNNGNLWGWFLAYSEYQICISLVSDDDTYFSSSDVDIVHLLADSVASKYRQISLSEILQQNNIHLESLVTEIACKNKEIKAINDNQQLVIEARTEELLQKNKKLFELSRLNAHDLREPLSRVLGLLELAEHLPQDELRSSILPKIKEASGHLDQVIQRVVTQSEKELINIKSSQP</sequence>
<evidence type="ECO:0000256" key="2">
    <source>
        <dbReference type="ARBA" id="ARBA00012438"/>
    </source>
</evidence>
<dbReference type="CDD" id="cd00082">
    <property type="entry name" value="HisKA"/>
    <property type="match status" value="1"/>
</dbReference>
<dbReference type="SUPFAM" id="SSF47384">
    <property type="entry name" value="Homodimeric domain of signal transducing histidine kinase"/>
    <property type="match status" value="1"/>
</dbReference>
<dbReference type="EC" id="2.7.13.3" evidence="2"/>
<dbReference type="EMBL" id="QOVN01000001">
    <property type="protein sequence ID" value="RXG31561.1"/>
    <property type="molecule type" value="Genomic_DNA"/>
</dbReference>
<evidence type="ECO:0000313" key="6">
    <source>
        <dbReference type="Proteomes" id="UP000290037"/>
    </source>
</evidence>
<evidence type="ECO:0000313" key="4">
    <source>
        <dbReference type="EMBL" id="SHH91876.1"/>
    </source>
</evidence>
<reference evidence="4" key="1">
    <citation type="submission" date="2016-11" db="EMBL/GenBank/DDBJ databases">
        <authorList>
            <person name="Jaros S."/>
            <person name="Januszkiewicz K."/>
            <person name="Wedrychowicz H."/>
        </authorList>
    </citation>
    <scope>NUCLEOTIDE SEQUENCE [LARGE SCALE GENOMIC DNA]</scope>
    <source>
        <strain evidence="4">DSM 19859</strain>
    </source>
</reference>
<dbReference type="Proteomes" id="UP000184240">
    <property type="component" value="Unassembled WGS sequence"/>
</dbReference>
<dbReference type="RefSeq" id="WP_072981641.1">
    <property type="nucleotide sequence ID" value="NZ_FQXT01000002.1"/>
</dbReference>
<comment type="catalytic activity">
    <reaction evidence="1">
        <text>ATP + protein L-histidine = ADP + protein N-phospho-L-histidine.</text>
        <dbReference type="EC" id="2.7.13.3"/>
    </reaction>
</comment>
<protein>
    <recommendedName>
        <fullName evidence="2">histidine kinase</fullName>
        <ecNumber evidence="2">2.7.13.3</ecNumber>
    </recommendedName>
</protein>